<evidence type="ECO:0000256" key="1">
    <source>
        <dbReference type="SAM" id="Phobius"/>
    </source>
</evidence>
<feature type="transmembrane region" description="Helical" evidence="1">
    <location>
        <begin position="98"/>
        <end position="117"/>
    </location>
</feature>
<proteinExistence type="predicted"/>
<name>A0AAX2ZFS9_9FIRM</name>
<protein>
    <submittedName>
        <fullName evidence="2">Uncharacterized protein</fullName>
    </submittedName>
</protein>
<keyword evidence="1" id="KW-0472">Membrane</keyword>
<reference evidence="2 3" key="1">
    <citation type="journal article" date="2023" name="Int. J. Syst. Evol. Microbiol.">
        <title>Terrisporobacter hibernicus sp. nov., isolated from bovine faeces in Northern Ireland.</title>
        <authorList>
            <person name="Mitchell M."/>
            <person name="Nguyen S.V."/>
            <person name="Connor M."/>
            <person name="Fairley D.J."/>
            <person name="Donoghue O."/>
            <person name="Marshall H."/>
            <person name="Koolman L."/>
            <person name="McMullan G."/>
            <person name="Schaffer K.E."/>
            <person name="McGrath J.W."/>
            <person name="Fanning S."/>
        </authorList>
    </citation>
    <scope>NUCLEOTIDE SEQUENCE [LARGE SCALE GENOMIC DNA]</scope>
    <source>
        <strain evidence="2 3">MCA3</strain>
    </source>
</reference>
<gene>
    <name evidence="2" type="ORF">JW646_01175</name>
</gene>
<evidence type="ECO:0000313" key="3">
    <source>
        <dbReference type="Proteomes" id="UP001198983"/>
    </source>
</evidence>
<dbReference type="AlphaFoldDB" id="A0AAX2ZFS9"/>
<dbReference type="Proteomes" id="UP001198983">
    <property type="component" value="Chromosome"/>
</dbReference>
<accession>A0AAX2ZFS9</accession>
<keyword evidence="1" id="KW-0812">Transmembrane</keyword>
<dbReference type="EMBL" id="CP081135">
    <property type="protein sequence ID" value="UEL48092.1"/>
    <property type="molecule type" value="Genomic_DNA"/>
</dbReference>
<evidence type="ECO:0000313" key="2">
    <source>
        <dbReference type="EMBL" id="UEL48092.1"/>
    </source>
</evidence>
<sequence length="162" mass="19125">MNDYYIPSYIFYLEDKNEKELLHKVLIVDYRNNFPRKRNSISNAINSIDGILRIALFYIYEFMRALYIIAIPFTIIFLISTIIFNINGGSGSIDIGPITIPDIVFYIFMLIIIIIILKVSKCTQGKITNKIYDDYTMKEVEIQQILKKREKEYKNSKGYYIF</sequence>
<keyword evidence="1" id="KW-1133">Transmembrane helix</keyword>
<keyword evidence="3" id="KW-1185">Reference proteome</keyword>
<dbReference type="RefSeq" id="WP_228416275.1">
    <property type="nucleotide sequence ID" value="NZ_CP081135.1"/>
</dbReference>
<dbReference type="KEGG" id="tem:JW646_01175"/>
<feature type="transmembrane region" description="Helical" evidence="1">
    <location>
        <begin position="65"/>
        <end position="86"/>
    </location>
</feature>
<organism evidence="2 3">
    <name type="scientific">Terrisporobacter hibernicus</name>
    <dbReference type="NCBI Taxonomy" id="2813371"/>
    <lineage>
        <taxon>Bacteria</taxon>
        <taxon>Bacillati</taxon>
        <taxon>Bacillota</taxon>
        <taxon>Clostridia</taxon>
        <taxon>Peptostreptococcales</taxon>
        <taxon>Peptostreptococcaceae</taxon>
        <taxon>Terrisporobacter</taxon>
    </lineage>
</organism>